<proteinExistence type="predicted"/>
<reference evidence="1 2" key="1">
    <citation type="journal article" date="2017" name="Genome Announc.">
        <title>Draft Genome Sequence of Romboutsia weinsteinii sp. nov. Strain CCRI-19649(T) Isolated from Surface Water.</title>
        <authorList>
            <person name="Maheux A.F."/>
            <person name="Boudreau D.K."/>
            <person name="Berube E."/>
            <person name="Boissinot M."/>
            <person name="Cantin P."/>
            <person name="Raymond F."/>
            <person name="Corbeil J."/>
            <person name="Omar R.F."/>
            <person name="Bergeron M.G."/>
        </authorList>
    </citation>
    <scope>NUCLEOTIDE SEQUENCE [LARGE SCALE GENOMIC DNA]</scope>
    <source>
        <strain evidence="1 2">CCRI-19649</strain>
    </source>
</reference>
<comment type="caution">
    <text evidence="1">The sequence shown here is derived from an EMBL/GenBank/DDBJ whole genome shotgun (WGS) entry which is preliminary data.</text>
</comment>
<evidence type="ECO:0000313" key="2">
    <source>
        <dbReference type="Proteomes" id="UP000215694"/>
    </source>
</evidence>
<protein>
    <recommendedName>
        <fullName evidence="3">ImmA/IrrE family metallo-endopeptidase</fullName>
    </recommendedName>
</protein>
<evidence type="ECO:0008006" key="3">
    <source>
        <dbReference type="Google" id="ProtNLM"/>
    </source>
</evidence>
<organism evidence="1 2">
    <name type="scientific">Romboutsia weinsteinii</name>
    <dbReference type="NCBI Taxonomy" id="2020949"/>
    <lineage>
        <taxon>Bacteria</taxon>
        <taxon>Bacillati</taxon>
        <taxon>Bacillota</taxon>
        <taxon>Clostridia</taxon>
        <taxon>Peptostreptococcales</taxon>
        <taxon>Peptostreptococcaceae</taxon>
        <taxon>Romboutsia</taxon>
    </lineage>
</organism>
<accession>A0A371J0F0</accession>
<sequence length="77" mass="8828">MNTYEKLHQEAYDDGIMVREVVLKSSSDGLYYNNKIAINKERLSTTNEKICVLAEELGHHYTSYGNILDLSDTNNSR</sequence>
<gene>
    <name evidence="1" type="ORF">CHL78_014170</name>
</gene>
<dbReference type="AlphaFoldDB" id="A0A371J0F0"/>
<dbReference type="Proteomes" id="UP000215694">
    <property type="component" value="Unassembled WGS sequence"/>
</dbReference>
<feature type="non-terminal residue" evidence="1">
    <location>
        <position position="77"/>
    </location>
</feature>
<dbReference type="EMBL" id="NOJY02000031">
    <property type="protein sequence ID" value="RDY26240.1"/>
    <property type="molecule type" value="Genomic_DNA"/>
</dbReference>
<evidence type="ECO:0000313" key="1">
    <source>
        <dbReference type="EMBL" id="RDY26240.1"/>
    </source>
</evidence>
<keyword evidence="2" id="KW-1185">Reference proteome</keyword>
<name>A0A371J0F0_9FIRM</name>